<evidence type="ECO:0008006" key="4">
    <source>
        <dbReference type="Google" id="ProtNLM"/>
    </source>
</evidence>
<name>A0A646NV57_9PSED</name>
<dbReference type="EMBL" id="VOIX01000002">
    <property type="protein sequence ID" value="MRJ20041.1"/>
    <property type="molecule type" value="Genomic_DNA"/>
</dbReference>
<dbReference type="AlphaFoldDB" id="A0A646NV57"/>
<evidence type="ECO:0000313" key="2">
    <source>
        <dbReference type="EMBL" id="MRJ20041.1"/>
    </source>
</evidence>
<gene>
    <name evidence="2" type="ORF">FRT60_06775</name>
</gene>
<dbReference type="RefSeq" id="WP_153837860.1">
    <property type="nucleotide sequence ID" value="NZ_VOIX01000002.1"/>
</dbReference>
<feature type="chain" id="PRO_5024820434" description="Lipoprotein" evidence="1">
    <location>
        <begin position="23"/>
        <end position="201"/>
    </location>
</feature>
<dbReference type="Proteomes" id="UP000432048">
    <property type="component" value="Unassembled WGS sequence"/>
</dbReference>
<feature type="signal peptide" evidence="1">
    <location>
        <begin position="1"/>
        <end position="22"/>
    </location>
</feature>
<dbReference type="PROSITE" id="PS51257">
    <property type="entry name" value="PROKAR_LIPOPROTEIN"/>
    <property type="match status" value="1"/>
</dbReference>
<comment type="caution">
    <text evidence="2">The sequence shown here is derived from an EMBL/GenBank/DDBJ whole genome shotgun (WGS) entry which is preliminary data.</text>
</comment>
<sequence>MKRIFASTFFVLTLAALLSACAIPYETPEARANIERDLKLNSDDIVSISQINWCLFPYGDLNVCQPRNGLGVVTKTNLVLAYFKGGMYESAVVINTSDIQCAHMQNGRTEAGDFYVFTEPYAALLRLVPITGALALEKKDQFLSVLAPPSTETFTGVQGNFIQDTGRKNYSALAVPGGSYVGTSESIKQIINPCTKGKTAP</sequence>
<protein>
    <recommendedName>
        <fullName evidence="4">Lipoprotein</fullName>
    </recommendedName>
</protein>
<organism evidence="2 3">
    <name type="scientific">Pseudomonas haemolytica</name>
    <dbReference type="NCBI Taxonomy" id="2600065"/>
    <lineage>
        <taxon>Bacteria</taxon>
        <taxon>Pseudomonadati</taxon>
        <taxon>Pseudomonadota</taxon>
        <taxon>Gammaproteobacteria</taxon>
        <taxon>Pseudomonadales</taxon>
        <taxon>Pseudomonadaceae</taxon>
        <taxon>Pseudomonas</taxon>
    </lineage>
</organism>
<evidence type="ECO:0000313" key="3">
    <source>
        <dbReference type="Proteomes" id="UP000432048"/>
    </source>
</evidence>
<accession>A0A646NV57</accession>
<evidence type="ECO:0000256" key="1">
    <source>
        <dbReference type="SAM" id="SignalP"/>
    </source>
</evidence>
<proteinExistence type="predicted"/>
<reference evidence="2 3" key="1">
    <citation type="submission" date="2019-08" db="EMBL/GenBank/DDBJ databases">
        <title>Pseudomonas haemolytica sp. nov. isolated from raw milk and skim milk concentrate.</title>
        <authorList>
            <person name="Hofmann K."/>
            <person name="Huptas C."/>
            <person name="Doll E."/>
            <person name="Scherer S."/>
            <person name="Wenning M."/>
        </authorList>
    </citation>
    <scope>NUCLEOTIDE SEQUENCE [LARGE SCALE GENOMIC DNA]</scope>
    <source>
        <strain evidence="2 3">DSM 108988</strain>
    </source>
</reference>
<keyword evidence="1" id="KW-0732">Signal</keyword>